<name>A0ACB9XJN7_CHAAC</name>
<evidence type="ECO:0000313" key="2">
    <source>
        <dbReference type="Proteomes" id="UP001057452"/>
    </source>
</evidence>
<protein>
    <submittedName>
        <fullName evidence="1">Uncharacterized protein</fullName>
    </submittedName>
</protein>
<feature type="non-terminal residue" evidence="1">
    <location>
        <position position="60"/>
    </location>
</feature>
<gene>
    <name evidence="1" type="ORF">KUCAC02_030381</name>
</gene>
<organism evidence="1 2">
    <name type="scientific">Chaenocephalus aceratus</name>
    <name type="common">Blackfin icefish</name>
    <name type="synonym">Chaenichthys aceratus</name>
    <dbReference type="NCBI Taxonomy" id="36190"/>
    <lineage>
        <taxon>Eukaryota</taxon>
        <taxon>Metazoa</taxon>
        <taxon>Chordata</taxon>
        <taxon>Craniata</taxon>
        <taxon>Vertebrata</taxon>
        <taxon>Euteleostomi</taxon>
        <taxon>Actinopterygii</taxon>
        <taxon>Neopterygii</taxon>
        <taxon>Teleostei</taxon>
        <taxon>Neoteleostei</taxon>
        <taxon>Acanthomorphata</taxon>
        <taxon>Eupercaria</taxon>
        <taxon>Perciformes</taxon>
        <taxon>Notothenioidei</taxon>
        <taxon>Channichthyidae</taxon>
        <taxon>Chaenocephalus</taxon>
    </lineage>
</organism>
<comment type="caution">
    <text evidence="1">The sequence shown here is derived from an EMBL/GenBank/DDBJ whole genome shotgun (WGS) entry which is preliminary data.</text>
</comment>
<feature type="non-terminal residue" evidence="1">
    <location>
        <position position="1"/>
    </location>
</feature>
<proteinExistence type="predicted"/>
<accession>A0ACB9XJN7</accession>
<dbReference type="Proteomes" id="UP001057452">
    <property type="component" value="Chromosome 5"/>
</dbReference>
<evidence type="ECO:0000313" key="1">
    <source>
        <dbReference type="EMBL" id="KAI4826951.1"/>
    </source>
</evidence>
<keyword evidence="2" id="KW-1185">Reference proteome</keyword>
<reference evidence="1" key="1">
    <citation type="submission" date="2022-05" db="EMBL/GenBank/DDBJ databases">
        <title>Chromosome-level genome of Chaenocephalus aceratus.</title>
        <authorList>
            <person name="Park H."/>
        </authorList>
    </citation>
    <scope>NUCLEOTIDE SEQUENCE</scope>
    <source>
        <strain evidence="1">KU_202001</strain>
    </source>
</reference>
<sequence length="60" mass="6757">NFRGSEATARDSLGQRESDRKKKETTTTTELSKGWDSCPTFNHQSSAWRLNGVTVERKLG</sequence>
<dbReference type="EMBL" id="CM043789">
    <property type="protein sequence ID" value="KAI4826951.1"/>
    <property type="molecule type" value="Genomic_DNA"/>
</dbReference>